<keyword evidence="2" id="KW-1185">Reference proteome</keyword>
<evidence type="ECO:0000313" key="1">
    <source>
        <dbReference type="EMBL" id="RFM28450.1"/>
    </source>
</evidence>
<name>A0A3E1NKI5_9BACT</name>
<dbReference type="EMBL" id="QTJU01000002">
    <property type="protein sequence ID" value="RFM28450.1"/>
    <property type="molecule type" value="Genomic_DNA"/>
</dbReference>
<gene>
    <name evidence="1" type="ORF">DXN05_06480</name>
</gene>
<sequence>MLQERKYLYKLIRTEQQLGPIIDYCFETKQPISKQQAGFIVDYCRHEFFRLSFSEKERIALINL</sequence>
<protein>
    <submittedName>
        <fullName evidence="1">Uncharacterized protein</fullName>
    </submittedName>
</protein>
<proteinExistence type="predicted"/>
<reference evidence="1 2" key="1">
    <citation type="submission" date="2018-08" db="EMBL/GenBank/DDBJ databases">
        <title>Chitinophagaceae sp. K23C18032701, a novel bacterium isolated from forest soil.</title>
        <authorList>
            <person name="Wang C."/>
        </authorList>
    </citation>
    <scope>NUCLEOTIDE SEQUENCE [LARGE SCALE GENOMIC DNA]</scope>
    <source>
        <strain evidence="1 2">K23C18032701</strain>
    </source>
</reference>
<dbReference type="AlphaFoldDB" id="A0A3E1NKI5"/>
<evidence type="ECO:0000313" key="2">
    <source>
        <dbReference type="Proteomes" id="UP000261284"/>
    </source>
</evidence>
<organism evidence="1 2">
    <name type="scientific">Deminuibacter soli</name>
    <dbReference type="NCBI Taxonomy" id="2291815"/>
    <lineage>
        <taxon>Bacteria</taxon>
        <taxon>Pseudomonadati</taxon>
        <taxon>Bacteroidota</taxon>
        <taxon>Chitinophagia</taxon>
        <taxon>Chitinophagales</taxon>
        <taxon>Chitinophagaceae</taxon>
        <taxon>Deminuibacter</taxon>
    </lineage>
</organism>
<dbReference type="Proteomes" id="UP000261284">
    <property type="component" value="Unassembled WGS sequence"/>
</dbReference>
<accession>A0A3E1NKI5</accession>
<comment type="caution">
    <text evidence="1">The sequence shown here is derived from an EMBL/GenBank/DDBJ whole genome shotgun (WGS) entry which is preliminary data.</text>
</comment>